<dbReference type="Pfam" id="PF02342">
    <property type="entry name" value="TerD"/>
    <property type="match status" value="1"/>
</dbReference>
<reference evidence="3 4" key="1">
    <citation type="submission" date="2014-02" db="EMBL/GenBank/DDBJ databases">
        <title>Whole genome shotgun sequence of Rhodococcus wratislaviensis NBRC 100605.</title>
        <authorList>
            <person name="Hosoyama A."/>
            <person name="Tsuchikane K."/>
            <person name="Yoshida I."/>
            <person name="Ohji S."/>
            <person name="Ichikawa N."/>
            <person name="Yamazoe A."/>
            <person name="Fujita N."/>
        </authorList>
    </citation>
    <scope>NUCLEOTIDE SEQUENCE [LARGE SCALE GENOMIC DNA]</scope>
    <source>
        <strain evidence="3 4">NBRC 100605</strain>
    </source>
</reference>
<sequence>MVAVEQVDVVLGWTESEVEVDASALLLDSGGKVRSDEDLVFYNQPESTDGSIRFLGTSGTEEGGHAPDGRKRASDRRIDIACSFFSFYGGVWVL</sequence>
<comment type="similarity">
    <text evidence="1">Belongs to the CAPAB/TerDEXZ family.</text>
</comment>
<name>X0PYJ3_RHOWR</name>
<dbReference type="PANTHER" id="PTHR32097">
    <property type="entry name" value="CAMP-BINDING PROTEIN 1-RELATED"/>
    <property type="match status" value="1"/>
</dbReference>
<dbReference type="CDD" id="cd06974">
    <property type="entry name" value="TerD_like"/>
    <property type="match status" value="1"/>
</dbReference>
<evidence type="ECO:0000259" key="2">
    <source>
        <dbReference type="Pfam" id="PF02342"/>
    </source>
</evidence>
<evidence type="ECO:0000256" key="1">
    <source>
        <dbReference type="ARBA" id="ARBA00008775"/>
    </source>
</evidence>
<comment type="caution">
    <text evidence="3">The sequence shown here is derived from an EMBL/GenBank/DDBJ whole genome shotgun (WGS) entry which is preliminary data.</text>
</comment>
<dbReference type="AlphaFoldDB" id="X0PYJ3"/>
<dbReference type="InterPro" id="IPR003325">
    <property type="entry name" value="TerD"/>
</dbReference>
<dbReference type="Proteomes" id="UP000019491">
    <property type="component" value="Unassembled WGS sequence"/>
</dbReference>
<feature type="domain" description="TerD" evidence="2">
    <location>
        <begin position="4"/>
        <end position="64"/>
    </location>
</feature>
<proteinExistence type="inferred from homology"/>
<dbReference type="Gene3D" id="2.60.60.30">
    <property type="entry name" value="sav2460 like domains"/>
    <property type="match status" value="1"/>
</dbReference>
<dbReference type="PANTHER" id="PTHR32097:SF4">
    <property type="entry name" value="GENERAL STRESS PROTEIN 16U"/>
    <property type="match status" value="1"/>
</dbReference>
<gene>
    <name evidence="3" type="ORF">RW1_057_00290</name>
</gene>
<protein>
    <recommendedName>
        <fullName evidence="2">TerD domain-containing protein</fullName>
    </recommendedName>
</protein>
<accession>X0PYJ3</accession>
<evidence type="ECO:0000313" key="4">
    <source>
        <dbReference type="Proteomes" id="UP000019491"/>
    </source>
</evidence>
<evidence type="ECO:0000313" key="3">
    <source>
        <dbReference type="EMBL" id="GAF48659.1"/>
    </source>
</evidence>
<dbReference type="InterPro" id="IPR051324">
    <property type="entry name" value="Stress/Tellurium_Resist"/>
</dbReference>
<keyword evidence="4" id="KW-1185">Reference proteome</keyword>
<organism evidence="3 4">
    <name type="scientific">Rhodococcus wratislaviensis NBRC 100605</name>
    <dbReference type="NCBI Taxonomy" id="1219028"/>
    <lineage>
        <taxon>Bacteria</taxon>
        <taxon>Bacillati</taxon>
        <taxon>Actinomycetota</taxon>
        <taxon>Actinomycetes</taxon>
        <taxon>Mycobacteriales</taxon>
        <taxon>Nocardiaceae</taxon>
        <taxon>Rhodococcus</taxon>
    </lineage>
</organism>
<dbReference type="EMBL" id="BAWF01000057">
    <property type="protein sequence ID" value="GAF48659.1"/>
    <property type="molecule type" value="Genomic_DNA"/>
</dbReference>